<accession>A0AAV4KK78</accession>
<dbReference type="SUPFAM" id="SSF56219">
    <property type="entry name" value="DNase I-like"/>
    <property type="match status" value="1"/>
</dbReference>
<dbReference type="AlphaFoldDB" id="A0AAV4KK78"/>
<reference evidence="4 7" key="1">
    <citation type="journal article" date="2014" name="Int. J. Syst. Evol. Microbiol.">
        <title>Complete genome sequence of Corynebacterium casei LMG S-19264T (=DSM 44701T), isolated from a smear-ripened cheese.</title>
        <authorList>
            <consortium name="US DOE Joint Genome Institute (JGI-PGF)"/>
            <person name="Walter F."/>
            <person name="Albersmeier A."/>
            <person name="Kalinowski J."/>
            <person name="Ruckert C."/>
        </authorList>
    </citation>
    <scope>NUCLEOTIDE SEQUENCE [LARGE SCALE GENOMIC DNA]</scope>
    <source>
        <strain evidence="4 7">JCM 4205</strain>
    </source>
</reference>
<proteinExistence type="predicted"/>
<keyword evidence="5" id="KW-0255">Endonuclease</keyword>
<evidence type="ECO:0000313" key="7">
    <source>
        <dbReference type="Proteomes" id="UP000642014"/>
    </source>
</evidence>
<dbReference type="Pfam" id="PF03372">
    <property type="entry name" value="Exo_endo_phos"/>
    <property type="match status" value="1"/>
</dbReference>
<reference evidence="4" key="3">
    <citation type="submission" date="2023-08" db="EMBL/GenBank/DDBJ databases">
        <authorList>
            <person name="Sun Q."/>
            <person name="Ohkuma M."/>
        </authorList>
    </citation>
    <scope>NUCLEOTIDE SEQUENCE</scope>
    <source>
        <strain evidence="4">JCM 4205</strain>
    </source>
</reference>
<keyword evidence="5" id="KW-0378">Hydrolase</keyword>
<dbReference type="Proteomes" id="UP000642014">
    <property type="component" value="Unassembled WGS sequence"/>
</dbReference>
<protein>
    <submittedName>
        <fullName evidence="5">Endonuclease/exonuclease/phosphatase family protein</fullName>
    </submittedName>
    <submittedName>
        <fullName evidence="4">Membrane protein</fullName>
    </submittedName>
</protein>
<feature type="transmembrane region" description="Helical" evidence="2">
    <location>
        <begin position="72"/>
        <end position="91"/>
    </location>
</feature>
<organism evidence="4 7">
    <name type="scientific">Streptomyces cinereoruber</name>
    <dbReference type="NCBI Taxonomy" id="67260"/>
    <lineage>
        <taxon>Bacteria</taxon>
        <taxon>Bacillati</taxon>
        <taxon>Actinomycetota</taxon>
        <taxon>Actinomycetes</taxon>
        <taxon>Kitasatosporales</taxon>
        <taxon>Streptomycetaceae</taxon>
        <taxon>Streptomyces</taxon>
    </lineage>
</organism>
<dbReference type="InterPro" id="IPR036691">
    <property type="entry name" value="Endo/exonu/phosph_ase_sf"/>
</dbReference>
<keyword evidence="2" id="KW-0472">Membrane</keyword>
<evidence type="ECO:0000313" key="5">
    <source>
        <dbReference type="EMBL" id="QEV33643.1"/>
    </source>
</evidence>
<dbReference type="InterPro" id="IPR005135">
    <property type="entry name" value="Endo/exonuclease/phosphatase"/>
</dbReference>
<feature type="domain" description="Endonuclease/exonuclease/phosphatase" evidence="3">
    <location>
        <begin position="135"/>
        <end position="336"/>
    </location>
</feature>
<keyword evidence="5" id="KW-0540">Nuclease</keyword>
<name>A0AAV4KK78_9ACTN</name>
<evidence type="ECO:0000259" key="3">
    <source>
        <dbReference type="Pfam" id="PF03372"/>
    </source>
</evidence>
<keyword evidence="2" id="KW-1133">Transmembrane helix</keyword>
<dbReference type="EMBL" id="CP023693">
    <property type="protein sequence ID" value="QEV33643.1"/>
    <property type="molecule type" value="Genomic_DNA"/>
</dbReference>
<evidence type="ECO:0000256" key="2">
    <source>
        <dbReference type="SAM" id="Phobius"/>
    </source>
</evidence>
<dbReference type="GeneID" id="95455454"/>
<dbReference type="RefSeq" id="WP_104860464.1">
    <property type="nucleotide sequence ID" value="NZ_BMSJ01000007.1"/>
</dbReference>
<dbReference type="Proteomes" id="UP000326029">
    <property type="component" value="Chromosome"/>
</dbReference>
<dbReference type="EMBL" id="BMSJ01000007">
    <property type="protein sequence ID" value="GGR32051.1"/>
    <property type="molecule type" value="Genomic_DNA"/>
</dbReference>
<evidence type="ECO:0000313" key="6">
    <source>
        <dbReference type="Proteomes" id="UP000326029"/>
    </source>
</evidence>
<reference evidence="5 6" key="2">
    <citation type="submission" date="2017-09" db="EMBL/GenBank/DDBJ databases">
        <authorList>
            <person name="Lee N."/>
            <person name="Cho B.-K."/>
        </authorList>
    </citation>
    <scope>NUCLEOTIDE SEQUENCE [LARGE SCALE GENOMIC DNA]</scope>
    <source>
        <strain evidence="5 6">ATCC 19740</strain>
    </source>
</reference>
<feature type="region of interest" description="Disordered" evidence="1">
    <location>
        <begin position="1"/>
        <end position="30"/>
    </location>
</feature>
<feature type="transmembrane region" description="Helical" evidence="2">
    <location>
        <begin position="97"/>
        <end position="115"/>
    </location>
</feature>
<keyword evidence="6" id="KW-1185">Reference proteome</keyword>
<evidence type="ECO:0000313" key="4">
    <source>
        <dbReference type="EMBL" id="GGR32051.1"/>
    </source>
</evidence>
<keyword evidence="2" id="KW-0812">Transmembrane</keyword>
<sequence>MDSDPVLAAAPKPSSGPKPPPGAVVAGAGPGPVPRPGRAAAWAGGLLLAVPALVTACRLLDTDGITPVPQLLSFLPWLTVPAGLGLLLAAVARRRGLALTAVVVLAATAWSSLPYTTWTTIGHGLPVARVRVLAANVEFGQATDALIATVRRERPDLVYVSECDRACGRALTTAFADELPHHASVEAGGSEGSVLLSAHPLRDWREIPATMGMPGATAEIAGRSVRVQLAHPMPPLPGQVDVWKRELGRIRDFAALRTGPTLIAGDFNASQDHAAFRAILRDGRLRDAAWAARKSRAATWPMEGPVPPYVQIDHVLVSDEFSVDDVRFLDLDGTDHRAVLADLDLRGER</sequence>
<dbReference type="GO" id="GO:0004519">
    <property type="term" value="F:endonuclease activity"/>
    <property type="evidence" value="ECO:0007669"/>
    <property type="project" value="UniProtKB-KW"/>
</dbReference>
<evidence type="ECO:0000256" key="1">
    <source>
        <dbReference type="SAM" id="MobiDB-lite"/>
    </source>
</evidence>
<gene>
    <name evidence="5" type="ORF">CP977_16945</name>
    <name evidence="4" type="ORF">GCM10010497_38170</name>
</gene>
<dbReference type="Gene3D" id="3.60.10.10">
    <property type="entry name" value="Endonuclease/exonuclease/phosphatase"/>
    <property type="match status" value="1"/>
</dbReference>